<gene>
    <name evidence="5" type="ordered locus">Huta_0860</name>
</gene>
<organism evidence="5 6">
    <name type="scientific">Halorhabdus utahensis (strain DSM 12940 / JCM 11049 / AX-2)</name>
    <dbReference type="NCBI Taxonomy" id="519442"/>
    <lineage>
        <taxon>Archaea</taxon>
        <taxon>Methanobacteriati</taxon>
        <taxon>Methanobacteriota</taxon>
        <taxon>Stenosarchaea group</taxon>
        <taxon>Halobacteria</taxon>
        <taxon>Halobacteriales</taxon>
        <taxon>Haloarculaceae</taxon>
        <taxon>Halorhabdus</taxon>
    </lineage>
</organism>
<evidence type="ECO:0000256" key="1">
    <source>
        <dbReference type="ARBA" id="ARBA00001964"/>
    </source>
</evidence>
<dbReference type="PANTHER" id="PTHR43825">
    <property type="entry name" value="PYRUVATE DEHYDROGENASE E1 COMPONENT"/>
    <property type="match status" value="1"/>
</dbReference>
<dbReference type="SMART" id="SM00861">
    <property type="entry name" value="Transket_pyr"/>
    <property type="match status" value="1"/>
</dbReference>
<dbReference type="STRING" id="519442.Huta_0860"/>
<dbReference type="InterPro" id="IPR051157">
    <property type="entry name" value="PDH/Transketolase"/>
</dbReference>
<sequence>MSEKISTRNGFGNGLLREAEEREDFIVMDADLAKSTRGGWFRDELPERWINVGISEQDLFATAAGIAETGRPVFANTFAIFSERGFEQVRQQIARPKRNVTVVGSHAGVITGEDGPSAQTIEDISAYRGLPNMRVISPADAVEANALVTALAEDDDPAYLRLIRESVPVIHDEDDYEPEIGKGEVLRDGSDVTLIAHGAMVHVVQEAAEVLAEAGVDARVINMSTIKPIDEELIVESAEQTGAVLTAEDHNVIGGLGSAVAEVLAENQPTPMKRVGIEDEFGTSGNGLDLYDYYGFTGEDIAEAAKDLLA</sequence>
<dbReference type="OrthoDB" id="6779at2157"/>
<dbReference type="SUPFAM" id="SSF52922">
    <property type="entry name" value="TK C-terminal domain-like"/>
    <property type="match status" value="1"/>
</dbReference>
<dbReference type="RefSeq" id="WP_015788620.1">
    <property type="nucleotide sequence ID" value="NC_013158.1"/>
</dbReference>
<proteinExistence type="inferred from homology"/>
<keyword evidence="6" id="KW-1185">Reference proteome</keyword>
<dbReference type="InterPro" id="IPR005475">
    <property type="entry name" value="Transketolase-like_Pyr-bd"/>
</dbReference>
<dbReference type="AlphaFoldDB" id="C7NUE6"/>
<dbReference type="HOGENOM" id="CLU_009227_1_1_2"/>
<dbReference type="Proteomes" id="UP000002071">
    <property type="component" value="Chromosome"/>
</dbReference>
<protein>
    <submittedName>
        <fullName evidence="5">Transketolase domain protein</fullName>
    </submittedName>
</protein>
<dbReference type="Gene3D" id="3.40.50.970">
    <property type="match status" value="1"/>
</dbReference>
<comment type="cofactor">
    <cofactor evidence="1">
        <name>thiamine diphosphate</name>
        <dbReference type="ChEBI" id="CHEBI:58937"/>
    </cofactor>
</comment>
<dbReference type="Pfam" id="PF02779">
    <property type="entry name" value="Transket_pyr"/>
    <property type="match status" value="1"/>
</dbReference>
<dbReference type="EMBL" id="CP001687">
    <property type="protein sequence ID" value="ACV11043.1"/>
    <property type="molecule type" value="Genomic_DNA"/>
</dbReference>
<dbReference type="Gene3D" id="3.40.50.920">
    <property type="match status" value="1"/>
</dbReference>
<accession>C7NUE6</accession>
<evidence type="ECO:0000313" key="5">
    <source>
        <dbReference type="EMBL" id="ACV11043.1"/>
    </source>
</evidence>
<name>C7NUE6_HALUD</name>
<keyword evidence="3" id="KW-0786">Thiamine pyrophosphate</keyword>
<dbReference type="InterPro" id="IPR029061">
    <property type="entry name" value="THDP-binding"/>
</dbReference>
<dbReference type="PANTHER" id="PTHR43825:SF1">
    <property type="entry name" value="TRANSKETOLASE-LIKE PYRIMIDINE-BINDING DOMAIN-CONTAINING PROTEIN"/>
    <property type="match status" value="1"/>
</dbReference>
<dbReference type="InterPro" id="IPR009014">
    <property type="entry name" value="Transketo_C/PFOR_II"/>
</dbReference>
<evidence type="ECO:0000256" key="2">
    <source>
        <dbReference type="ARBA" id="ARBA00007131"/>
    </source>
</evidence>
<comment type="similarity">
    <text evidence="2">Belongs to the transketolase family.</text>
</comment>
<dbReference type="InterPro" id="IPR033248">
    <property type="entry name" value="Transketolase_C"/>
</dbReference>
<evidence type="ECO:0000259" key="4">
    <source>
        <dbReference type="SMART" id="SM00861"/>
    </source>
</evidence>
<dbReference type="KEGG" id="hut:Huta_0860"/>
<evidence type="ECO:0000313" key="6">
    <source>
        <dbReference type="Proteomes" id="UP000002071"/>
    </source>
</evidence>
<dbReference type="FunFam" id="3.40.50.970:FF:000129">
    <property type="entry name" value="Transketolase"/>
    <property type="match status" value="1"/>
</dbReference>
<dbReference type="CDD" id="cd07033">
    <property type="entry name" value="TPP_PYR_DXS_TK_like"/>
    <property type="match status" value="1"/>
</dbReference>
<dbReference type="GO" id="GO:0044272">
    <property type="term" value="P:sulfur compound biosynthetic process"/>
    <property type="evidence" value="ECO:0007669"/>
    <property type="project" value="UniProtKB-ARBA"/>
</dbReference>
<reference evidence="5 6" key="1">
    <citation type="journal article" date="2009" name="Stand. Genomic Sci.">
        <title>Complete genome sequence of Halorhabdus utahensis type strain (AX-2).</title>
        <authorList>
            <person name="Anderson I."/>
            <person name="Tindall B.J."/>
            <person name="Pomrenke H."/>
            <person name="Goker M."/>
            <person name="Lapidus A."/>
            <person name="Nolan M."/>
            <person name="Copeland A."/>
            <person name="Glavina Del Rio T."/>
            <person name="Chen F."/>
            <person name="Tice H."/>
            <person name="Cheng J.F."/>
            <person name="Lucas S."/>
            <person name="Chertkov O."/>
            <person name="Bruce D."/>
            <person name="Brettin T."/>
            <person name="Detter J.C."/>
            <person name="Han C."/>
            <person name="Goodwin L."/>
            <person name="Land M."/>
            <person name="Hauser L."/>
            <person name="Chang Y.J."/>
            <person name="Jeffries C.D."/>
            <person name="Pitluck S."/>
            <person name="Pati A."/>
            <person name="Mavromatis K."/>
            <person name="Ivanova N."/>
            <person name="Ovchinnikova G."/>
            <person name="Chen A."/>
            <person name="Palaniappan K."/>
            <person name="Chain P."/>
            <person name="Rohde M."/>
            <person name="Bristow J."/>
            <person name="Eisen J.A."/>
            <person name="Markowitz V."/>
            <person name="Hugenholtz P."/>
            <person name="Kyrpides N.C."/>
            <person name="Klenk H.P."/>
        </authorList>
    </citation>
    <scope>NUCLEOTIDE SEQUENCE [LARGE SCALE GENOMIC DNA]</scope>
    <source>
        <strain evidence="6">DSM 12940 / JCM 11049 / AX-2</strain>
    </source>
</reference>
<dbReference type="GeneID" id="8383133"/>
<feature type="domain" description="Transketolase-like pyrimidine-binding" evidence="4">
    <location>
        <begin position="5"/>
        <end position="169"/>
    </location>
</feature>
<dbReference type="GO" id="GO:0006082">
    <property type="term" value="P:organic acid metabolic process"/>
    <property type="evidence" value="ECO:0007669"/>
    <property type="project" value="UniProtKB-ARBA"/>
</dbReference>
<dbReference type="eggNOG" id="arCOG01051">
    <property type="taxonomic scope" value="Archaea"/>
</dbReference>
<dbReference type="SUPFAM" id="SSF52518">
    <property type="entry name" value="Thiamin diphosphate-binding fold (THDP-binding)"/>
    <property type="match status" value="1"/>
</dbReference>
<evidence type="ECO:0000256" key="3">
    <source>
        <dbReference type="ARBA" id="ARBA00023052"/>
    </source>
</evidence>
<dbReference type="Pfam" id="PF02780">
    <property type="entry name" value="Transketolase_C"/>
    <property type="match status" value="1"/>
</dbReference>